<comment type="caution">
    <text evidence="2">The sequence shown here is derived from an EMBL/GenBank/DDBJ whole genome shotgun (WGS) entry which is preliminary data.</text>
</comment>
<evidence type="ECO:0000313" key="3">
    <source>
        <dbReference type="Proteomes" id="UP000886819"/>
    </source>
</evidence>
<sequence>MLWEANQAQVFLAMVYAGLAMGVCYDLLRLLRLLLRAGPVLTALFDLLFWLLAAALAACAAALCGAQSLRLYWLLGALCGAVLWAAGLRRMMRASARLAARILPCSARKEAGKAEPRAE</sequence>
<feature type="transmembrane region" description="Helical" evidence="1">
    <location>
        <begin position="40"/>
        <end position="63"/>
    </location>
</feature>
<dbReference type="EMBL" id="DVFI01000148">
    <property type="protein sequence ID" value="HIQ64037.1"/>
    <property type="molecule type" value="Genomic_DNA"/>
</dbReference>
<protein>
    <submittedName>
        <fullName evidence="2">Spore cortex biosynthesis protein YabQ</fullName>
    </submittedName>
</protein>
<keyword evidence="1" id="KW-0812">Transmembrane</keyword>
<feature type="transmembrane region" description="Helical" evidence="1">
    <location>
        <begin position="6"/>
        <end position="28"/>
    </location>
</feature>
<reference evidence="2" key="1">
    <citation type="submission" date="2020-10" db="EMBL/GenBank/DDBJ databases">
        <authorList>
            <person name="Gilroy R."/>
        </authorList>
    </citation>
    <scope>NUCLEOTIDE SEQUENCE</scope>
    <source>
        <strain evidence="2">ChiHile30-977</strain>
    </source>
</reference>
<accession>A0A9D0YXR0</accession>
<evidence type="ECO:0000256" key="1">
    <source>
        <dbReference type="SAM" id="Phobius"/>
    </source>
</evidence>
<gene>
    <name evidence="2" type="ORF">IAA66_10735</name>
</gene>
<evidence type="ECO:0000313" key="2">
    <source>
        <dbReference type="EMBL" id="HIQ64037.1"/>
    </source>
</evidence>
<keyword evidence="1" id="KW-0472">Membrane</keyword>
<organism evidence="2 3">
    <name type="scientific">Candidatus Avichristensenella intestinipullorum</name>
    <dbReference type="NCBI Taxonomy" id="2840693"/>
    <lineage>
        <taxon>Bacteria</taxon>
        <taxon>Bacillati</taxon>
        <taxon>Bacillota</taxon>
        <taxon>Clostridia</taxon>
        <taxon>Candidatus Avichristensenella</taxon>
    </lineage>
</organism>
<name>A0A9D0YXR0_9FIRM</name>
<dbReference type="Proteomes" id="UP000886819">
    <property type="component" value="Unassembled WGS sequence"/>
</dbReference>
<keyword evidence="1" id="KW-1133">Transmembrane helix</keyword>
<dbReference type="NCBIfam" id="TIGR02893">
    <property type="entry name" value="spore_yabQ"/>
    <property type="match status" value="1"/>
</dbReference>
<dbReference type="AlphaFoldDB" id="A0A9D0YXR0"/>
<feature type="transmembrane region" description="Helical" evidence="1">
    <location>
        <begin position="69"/>
        <end position="88"/>
    </location>
</feature>
<dbReference type="Pfam" id="PF09578">
    <property type="entry name" value="Spore_YabQ"/>
    <property type="match status" value="1"/>
</dbReference>
<dbReference type="InterPro" id="IPR019074">
    <property type="entry name" value="YabQ"/>
</dbReference>
<reference evidence="2" key="2">
    <citation type="journal article" date="2021" name="PeerJ">
        <title>Extensive microbial diversity within the chicken gut microbiome revealed by metagenomics and culture.</title>
        <authorList>
            <person name="Gilroy R."/>
            <person name="Ravi A."/>
            <person name="Getino M."/>
            <person name="Pursley I."/>
            <person name="Horton D.L."/>
            <person name="Alikhan N.F."/>
            <person name="Baker D."/>
            <person name="Gharbi K."/>
            <person name="Hall N."/>
            <person name="Watson M."/>
            <person name="Adriaenssens E.M."/>
            <person name="Foster-Nyarko E."/>
            <person name="Jarju S."/>
            <person name="Secka A."/>
            <person name="Antonio M."/>
            <person name="Oren A."/>
            <person name="Chaudhuri R.R."/>
            <person name="La Ragione R."/>
            <person name="Hildebrand F."/>
            <person name="Pallen M.J."/>
        </authorList>
    </citation>
    <scope>NUCLEOTIDE SEQUENCE</scope>
    <source>
        <strain evidence="2">ChiHile30-977</strain>
    </source>
</reference>
<proteinExistence type="predicted"/>